<comment type="caution">
    <text evidence="2">The sequence shown here is derived from an EMBL/GenBank/DDBJ whole genome shotgun (WGS) entry which is preliminary data.</text>
</comment>
<dbReference type="Proteomes" id="UP000632858">
    <property type="component" value="Unassembled WGS sequence"/>
</dbReference>
<dbReference type="RefSeq" id="WP_188446883.1">
    <property type="nucleotide sequence ID" value="NZ_BMFO01000001.1"/>
</dbReference>
<accession>A0A917CDD6</accession>
<reference evidence="2" key="2">
    <citation type="submission" date="2020-09" db="EMBL/GenBank/DDBJ databases">
        <authorList>
            <person name="Sun Q."/>
            <person name="Zhou Y."/>
        </authorList>
    </citation>
    <scope>NUCLEOTIDE SEQUENCE</scope>
    <source>
        <strain evidence="2">CGMCC 1.12726</strain>
    </source>
</reference>
<feature type="chain" id="PRO_5037517972" description="Phytase-like domain-containing protein" evidence="1">
    <location>
        <begin position="27"/>
        <end position="310"/>
    </location>
</feature>
<gene>
    <name evidence="2" type="ORF">GCM10010960_02310</name>
</gene>
<reference evidence="2" key="1">
    <citation type="journal article" date="2014" name="Int. J. Syst. Evol. Microbiol.">
        <title>Complete genome sequence of Corynebacterium casei LMG S-19264T (=DSM 44701T), isolated from a smear-ripened cheese.</title>
        <authorList>
            <consortium name="US DOE Joint Genome Institute (JGI-PGF)"/>
            <person name="Walter F."/>
            <person name="Albersmeier A."/>
            <person name="Kalinowski J."/>
            <person name="Ruckert C."/>
        </authorList>
    </citation>
    <scope>NUCLEOTIDE SEQUENCE</scope>
    <source>
        <strain evidence="2">CGMCC 1.12726</strain>
    </source>
</reference>
<keyword evidence="1" id="KW-0732">Signal</keyword>
<sequence length="310" mass="33864">MKRLVPARLRPALLTLFCTGPLLLSACQATSESAVQRWSEPAFAGIPDAGKLGELSGMARSNRHDGIFWAMNDGDNAAELVAIDAQAKTRATIQVEGVRNIDWEDVASYEIDGRSYLAIADTGDNGGIRPELFIHIFEEPEQLADVTLKPIRSLRFRWADGARDVESMMASGQRGRFYLISKKRVPAELFTLAMDAADGSSPELLSVLDGIAQPDAKTMNTKGDFGRYRAQITGADLEPDGQVFAVLNYQQINFFALPERPVPALKPLATITLPWLPQAEAIGYSADGDSLFVGSEQAPTPLIRFDRIQP</sequence>
<dbReference type="EMBL" id="BMFO01000001">
    <property type="protein sequence ID" value="GGF83750.1"/>
    <property type="molecule type" value="Genomic_DNA"/>
</dbReference>
<evidence type="ECO:0000313" key="2">
    <source>
        <dbReference type="EMBL" id="GGF83750.1"/>
    </source>
</evidence>
<organism evidence="2 3">
    <name type="scientific">Arenimonas maotaiensis</name>
    <dbReference type="NCBI Taxonomy" id="1446479"/>
    <lineage>
        <taxon>Bacteria</taxon>
        <taxon>Pseudomonadati</taxon>
        <taxon>Pseudomonadota</taxon>
        <taxon>Gammaproteobacteria</taxon>
        <taxon>Lysobacterales</taxon>
        <taxon>Lysobacteraceae</taxon>
        <taxon>Arenimonas</taxon>
    </lineage>
</organism>
<keyword evidence="3" id="KW-1185">Reference proteome</keyword>
<protein>
    <recommendedName>
        <fullName evidence="4">Phytase-like domain-containing protein</fullName>
    </recommendedName>
</protein>
<dbReference type="AlphaFoldDB" id="A0A917CDD6"/>
<evidence type="ECO:0000313" key="3">
    <source>
        <dbReference type="Proteomes" id="UP000632858"/>
    </source>
</evidence>
<name>A0A917CDD6_9GAMM</name>
<evidence type="ECO:0008006" key="4">
    <source>
        <dbReference type="Google" id="ProtNLM"/>
    </source>
</evidence>
<feature type="signal peptide" evidence="1">
    <location>
        <begin position="1"/>
        <end position="26"/>
    </location>
</feature>
<dbReference type="PROSITE" id="PS51257">
    <property type="entry name" value="PROKAR_LIPOPROTEIN"/>
    <property type="match status" value="1"/>
</dbReference>
<proteinExistence type="predicted"/>
<evidence type="ECO:0000256" key="1">
    <source>
        <dbReference type="SAM" id="SignalP"/>
    </source>
</evidence>